<name>A0A9D1PDJ6_9FIRM</name>
<evidence type="ECO:0000313" key="6">
    <source>
        <dbReference type="Proteomes" id="UP000886814"/>
    </source>
</evidence>
<gene>
    <name evidence="5" type="ORF">H9747_05185</name>
</gene>
<reference evidence="5" key="1">
    <citation type="journal article" date="2021" name="PeerJ">
        <title>Extensive microbial diversity within the chicken gut microbiome revealed by metagenomics and culture.</title>
        <authorList>
            <person name="Gilroy R."/>
            <person name="Ravi A."/>
            <person name="Getino M."/>
            <person name="Pursley I."/>
            <person name="Horton D.L."/>
            <person name="Alikhan N.F."/>
            <person name="Baker D."/>
            <person name="Gharbi K."/>
            <person name="Hall N."/>
            <person name="Watson M."/>
            <person name="Adriaenssens E.M."/>
            <person name="Foster-Nyarko E."/>
            <person name="Jarju S."/>
            <person name="Secka A."/>
            <person name="Antonio M."/>
            <person name="Oren A."/>
            <person name="Chaudhuri R.R."/>
            <person name="La Ragione R."/>
            <person name="Hildebrand F."/>
            <person name="Pallen M.J."/>
        </authorList>
    </citation>
    <scope>NUCLEOTIDE SEQUENCE</scope>
    <source>
        <strain evidence="5">CHK195-9823</strain>
    </source>
</reference>
<keyword evidence="4" id="KW-0472">Membrane</keyword>
<comment type="caution">
    <text evidence="5">The sequence shown here is derived from an EMBL/GenBank/DDBJ whole genome shotgun (WGS) entry which is preliminary data.</text>
</comment>
<dbReference type="GO" id="GO:0005737">
    <property type="term" value="C:cytoplasm"/>
    <property type="evidence" value="ECO:0007669"/>
    <property type="project" value="UniProtKB-ARBA"/>
</dbReference>
<dbReference type="Gene3D" id="1.10.3630.10">
    <property type="entry name" value="yeast vps74-n-term truncation variant domain like"/>
    <property type="match status" value="1"/>
</dbReference>
<dbReference type="AlphaFoldDB" id="A0A9D1PDJ6"/>
<dbReference type="Proteomes" id="UP000886814">
    <property type="component" value="Unassembled WGS sequence"/>
</dbReference>
<sequence length="221" mass="25197">MKDLSLTQKFFICTVNEKGNFSSYDQVPVACLIAAGVLEMYMAKCVSIEKKRLSITDKLPGSMEYLKSLYDMIEQESTNRGKPVKAEKIVEKYTGAFTDKKLRELTDSIVQSMDEDTRSSEKTGKGKYRPKREVLFDVADNLRIELLRNDLPSKDAIVFADLLDRAGRLKEYLSKYEQKELKKRLTEIRKNKEESAVKKTIRQIDGLVDTLVSAGSIFSEV</sequence>
<proteinExistence type="predicted"/>
<evidence type="ECO:0000256" key="2">
    <source>
        <dbReference type="ARBA" id="ARBA00023034"/>
    </source>
</evidence>
<organism evidence="5 6">
    <name type="scientific">Candidatus Blautia stercorigallinarum</name>
    <dbReference type="NCBI Taxonomy" id="2838501"/>
    <lineage>
        <taxon>Bacteria</taxon>
        <taxon>Bacillati</taxon>
        <taxon>Bacillota</taxon>
        <taxon>Clostridia</taxon>
        <taxon>Lachnospirales</taxon>
        <taxon>Lachnospiraceae</taxon>
        <taxon>Blautia</taxon>
    </lineage>
</organism>
<evidence type="ECO:0000313" key="5">
    <source>
        <dbReference type="EMBL" id="HIV38382.1"/>
    </source>
</evidence>
<keyword evidence="2" id="KW-0333">Golgi apparatus</keyword>
<dbReference type="InterPro" id="IPR038261">
    <property type="entry name" value="GPP34-like_sf"/>
</dbReference>
<reference evidence="5" key="2">
    <citation type="submission" date="2021-04" db="EMBL/GenBank/DDBJ databases">
        <authorList>
            <person name="Gilroy R."/>
        </authorList>
    </citation>
    <scope>NUCLEOTIDE SEQUENCE</scope>
    <source>
        <strain evidence="5">CHK195-9823</strain>
    </source>
</reference>
<dbReference type="InterPro" id="IPR008628">
    <property type="entry name" value="GPP34-like"/>
</dbReference>
<evidence type="ECO:0000256" key="1">
    <source>
        <dbReference type="ARBA" id="ARBA00004255"/>
    </source>
</evidence>
<keyword evidence="3" id="KW-0446">Lipid-binding</keyword>
<dbReference type="Pfam" id="PF05719">
    <property type="entry name" value="GPP34"/>
    <property type="match status" value="1"/>
</dbReference>
<dbReference type="GO" id="GO:0070273">
    <property type="term" value="F:phosphatidylinositol-4-phosphate binding"/>
    <property type="evidence" value="ECO:0007669"/>
    <property type="project" value="InterPro"/>
</dbReference>
<evidence type="ECO:0000256" key="3">
    <source>
        <dbReference type="ARBA" id="ARBA00023121"/>
    </source>
</evidence>
<comment type="subcellular location">
    <subcellularLocation>
        <location evidence="1">Golgi apparatus membrane</location>
        <topology evidence="1">Peripheral membrane protein</topology>
        <orientation evidence="1">Cytoplasmic side</orientation>
    </subcellularLocation>
</comment>
<protein>
    <submittedName>
        <fullName evidence="5">GPP34 family phosphoprotein</fullName>
    </submittedName>
</protein>
<accession>A0A9D1PDJ6</accession>
<evidence type="ECO:0000256" key="4">
    <source>
        <dbReference type="ARBA" id="ARBA00023136"/>
    </source>
</evidence>
<dbReference type="EMBL" id="DXIQ01000031">
    <property type="protein sequence ID" value="HIV38382.1"/>
    <property type="molecule type" value="Genomic_DNA"/>
</dbReference>
<dbReference type="GO" id="GO:0012505">
    <property type="term" value="C:endomembrane system"/>
    <property type="evidence" value="ECO:0007669"/>
    <property type="project" value="UniProtKB-ARBA"/>
</dbReference>